<sequence>MGVKLLLMTIGFGGGLAVGTAAAAFITILQIVPRLVQISNTWKYIKLYQMIISVAFILFVIIYFSEFHINLPKIIIPLIGLLCGVFIGLLSSALAEVLNVIPAMSKKLKIKDSLRYIIWALMAGKVAGSLYFWIFN</sequence>
<dbReference type="Proteomes" id="UP000184114">
    <property type="component" value="Unassembled WGS sequence"/>
</dbReference>
<dbReference type="EMBL" id="FQTY01000001">
    <property type="protein sequence ID" value="SHE36783.1"/>
    <property type="molecule type" value="Genomic_DNA"/>
</dbReference>
<evidence type="ECO:0000313" key="2">
    <source>
        <dbReference type="EMBL" id="SHE36783.1"/>
    </source>
</evidence>
<dbReference type="STRING" id="1123404.SAMN02745784_00542"/>
<feature type="transmembrane region" description="Helical" evidence="1">
    <location>
        <begin position="116"/>
        <end position="134"/>
    </location>
</feature>
<gene>
    <name evidence="2" type="ORF">SAMN02745784_00542</name>
</gene>
<reference evidence="3" key="1">
    <citation type="submission" date="2016-11" db="EMBL/GenBank/DDBJ databases">
        <authorList>
            <person name="Varghese N."/>
            <person name="Submissions S."/>
        </authorList>
    </citation>
    <scope>NUCLEOTIDE SEQUENCE [LARGE SCALE GENOMIC DNA]</scope>
    <source>
        <strain evidence="3">DSM 18095</strain>
    </source>
</reference>
<feature type="transmembrane region" description="Helical" evidence="1">
    <location>
        <begin position="44"/>
        <end position="62"/>
    </location>
</feature>
<evidence type="ECO:0000313" key="3">
    <source>
        <dbReference type="Proteomes" id="UP000184114"/>
    </source>
</evidence>
<name>A0A1M4SX26_9FIRM</name>
<keyword evidence="3" id="KW-1185">Reference proteome</keyword>
<dbReference type="InterPro" id="IPR020144">
    <property type="entry name" value="SpoVAB"/>
</dbReference>
<proteinExistence type="predicted"/>
<evidence type="ECO:0000256" key="1">
    <source>
        <dbReference type="SAM" id="Phobius"/>
    </source>
</evidence>
<keyword evidence="1" id="KW-0472">Membrane</keyword>
<dbReference type="Pfam" id="PF13782">
    <property type="entry name" value="SpoVAB"/>
    <property type="match status" value="1"/>
</dbReference>
<accession>A0A1M4SX26</accession>
<feature type="transmembrane region" description="Helical" evidence="1">
    <location>
        <begin position="6"/>
        <end position="32"/>
    </location>
</feature>
<organism evidence="2 3">
    <name type="scientific">Tissierella praeacuta DSM 18095</name>
    <dbReference type="NCBI Taxonomy" id="1123404"/>
    <lineage>
        <taxon>Bacteria</taxon>
        <taxon>Bacillati</taxon>
        <taxon>Bacillota</taxon>
        <taxon>Tissierellia</taxon>
        <taxon>Tissierellales</taxon>
        <taxon>Tissierellaceae</taxon>
        <taxon>Tissierella</taxon>
    </lineage>
</organism>
<dbReference type="AlphaFoldDB" id="A0A1M4SX26"/>
<keyword evidence="1" id="KW-0812">Transmembrane</keyword>
<keyword evidence="1" id="KW-1133">Transmembrane helix</keyword>
<feature type="transmembrane region" description="Helical" evidence="1">
    <location>
        <begin position="74"/>
        <end position="95"/>
    </location>
</feature>
<protein>
    <submittedName>
        <fullName evidence="2">Stage V sporulation protein AB</fullName>
    </submittedName>
</protein>